<dbReference type="EMBL" id="MU004193">
    <property type="protein sequence ID" value="KAF2492912.1"/>
    <property type="molecule type" value="Genomic_DNA"/>
</dbReference>
<accession>A0A6A6QKY9</accession>
<proteinExistence type="predicted"/>
<dbReference type="Proteomes" id="UP000799750">
    <property type="component" value="Unassembled WGS sequence"/>
</dbReference>
<name>A0A6A6QKY9_9PEZI</name>
<dbReference type="InterPro" id="IPR036322">
    <property type="entry name" value="WD40_repeat_dom_sf"/>
</dbReference>
<gene>
    <name evidence="1" type="ORF">BU16DRAFT_93703</name>
</gene>
<dbReference type="InterPro" id="IPR015943">
    <property type="entry name" value="WD40/YVTN_repeat-like_dom_sf"/>
</dbReference>
<organism evidence="1 2">
    <name type="scientific">Lophium mytilinum</name>
    <dbReference type="NCBI Taxonomy" id="390894"/>
    <lineage>
        <taxon>Eukaryota</taxon>
        <taxon>Fungi</taxon>
        <taxon>Dikarya</taxon>
        <taxon>Ascomycota</taxon>
        <taxon>Pezizomycotina</taxon>
        <taxon>Dothideomycetes</taxon>
        <taxon>Pleosporomycetidae</taxon>
        <taxon>Mytilinidiales</taxon>
        <taxon>Mytilinidiaceae</taxon>
        <taxon>Lophium</taxon>
    </lineage>
</organism>
<dbReference type="SUPFAM" id="SSF50978">
    <property type="entry name" value="WD40 repeat-like"/>
    <property type="match status" value="1"/>
</dbReference>
<dbReference type="OrthoDB" id="5408347at2759"/>
<evidence type="ECO:0000313" key="2">
    <source>
        <dbReference type="Proteomes" id="UP000799750"/>
    </source>
</evidence>
<dbReference type="AlphaFoldDB" id="A0A6A6QKY9"/>
<keyword evidence="2" id="KW-1185">Reference proteome</keyword>
<evidence type="ECO:0000313" key="1">
    <source>
        <dbReference type="EMBL" id="KAF2492912.1"/>
    </source>
</evidence>
<sequence>MALNQRERCLEQNVEWYRGWMIEDVAVRRQVLESRRDALASRSFDRQTLNELQQVLNHEYLCLEYGQPQTLLRVGSVHRNSVDTWLQTRLQTLLGQVVECLVERVSGPTRLEIVLLLRVLLSVLSLLHVQGSQQLPDTQRQHLLRRFDDELQQGLRIIHQPLTVDNFRISQTSYLLRVALDFDQLVASPLPASIVDPLRQWISFAFQAVPTDSEHRLRAQTAGCFQEIERRLSEFWRQLSDKFQILATVQELTRLTVALHLLSTVTLGSNIRPSGRRQPPPMLQGVQNFAKMVLEKASQVITDELDMVLSPQSPSSLTPMATFAALDITTYLCGILECARQLSEVLEVGDLPQPFWTLMGRTVAIADERRLRWKAIEVLLINASNHDDCSRDILTAASHPRRSHVQQPAQQLRAEVQAISHCILQERGQYVRDRRHSQALSSSGSLVSEEGPKYRIRRDGWNEHGIESMQRSSNVETVLVELQIPREKARKFLKSSRVTCINSGLSPNCEAAFLQSDDRVILYDTRYLSHGKKLQAGLELIRPQSYMKDAVLSNCFLAFTNDRGLEVHEYHHLNLPNSTHPVGQCQLSEQEAGGHRWEPSCLAIHEGKDQVWIAVGGGIVRGVNGFVGDIKLFHFKKHNNRRRLEPKLERFYRSRPDPLAGGLLKGVSFSPDKSKLVCITNNNVVLVWRLSSNGQPKGHPFRIEREYTKSMVSHGVTSATLFFAPSRRPYVLTTTSPSFERAANNGRGEWSYISPVAPCPVIMPPDLEHDLTSLRAKYLVGTVTTNGGLVAVLEEGGKIKILSLTGAVKGGLDCKRDVDEQCVAQLSTQEKASPTSLRFLESPEGLFVFAIDMNGKLIRHKWTNQRVENTLEDEPAPPAELPSIEPIPQMAELPSVLTSWELPGISTVSSVKVGGQSVVSYG</sequence>
<dbReference type="Gene3D" id="2.130.10.10">
    <property type="entry name" value="YVTN repeat-like/Quinoprotein amine dehydrogenase"/>
    <property type="match status" value="1"/>
</dbReference>
<reference evidence="1" key="1">
    <citation type="journal article" date="2020" name="Stud. Mycol.">
        <title>101 Dothideomycetes genomes: a test case for predicting lifestyles and emergence of pathogens.</title>
        <authorList>
            <person name="Haridas S."/>
            <person name="Albert R."/>
            <person name="Binder M."/>
            <person name="Bloem J."/>
            <person name="Labutti K."/>
            <person name="Salamov A."/>
            <person name="Andreopoulos B."/>
            <person name="Baker S."/>
            <person name="Barry K."/>
            <person name="Bills G."/>
            <person name="Bluhm B."/>
            <person name="Cannon C."/>
            <person name="Castanera R."/>
            <person name="Culley D."/>
            <person name="Daum C."/>
            <person name="Ezra D."/>
            <person name="Gonzalez J."/>
            <person name="Henrissat B."/>
            <person name="Kuo A."/>
            <person name="Liang C."/>
            <person name="Lipzen A."/>
            <person name="Lutzoni F."/>
            <person name="Magnuson J."/>
            <person name="Mondo S."/>
            <person name="Nolan M."/>
            <person name="Ohm R."/>
            <person name="Pangilinan J."/>
            <person name="Park H.-J."/>
            <person name="Ramirez L."/>
            <person name="Alfaro M."/>
            <person name="Sun H."/>
            <person name="Tritt A."/>
            <person name="Yoshinaga Y."/>
            <person name="Zwiers L.-H."/>
            <person name="Turgeon B."/>
            <person name="Goodwin S."/>
            <person name="Spatafora J."/>
            <person name="Crous P."/>
            <person name="Grigoriev I."/>
        </authorList>
    </citation>
    <scope>NUCLEOTIDE SEQUENCE</scope>
    <source>
        <strain evidence="1">CBS 269.34</strain>
    </source>
</reference>
<protein>
    <submittedName>
        <fullName evidence="1">Uncharacterized protein</fullName>
    </submittedName>
</protein>